<reference evidence="2 3" key="1">
    <citation type="submission" date="2010-08" db="EMBL/GenBank/DDBJ databases">
        <title>The draft genome of Desulfovibrio fructosovorans JJ.</title>
        <authorList>
            <consortium name="US DOE Joint Genome Institute (JGI-PGF)"/>
            <person name="Lucas S."/>
            <person name="Copeland A."/>
            <person name="Lapidus A."/>
            <person name="Cheng J.-F."/>
            <person name="Bruce D."/>
            <person name="Goodwin L."/>
            <person name="Pitluck S."/>
            <person name="Land M.L."/>
            <person name="Hauser L."/>
            <person name="Chang Y.-J."/>
            <person name="Jeffries C."/>
            <person name="Wall J.D."/>
            <person name="Stahl D.A."/>
            <person name="Arkin A.P."/>
            <person name="Dehal P."/>
            <person name="Stolyar S.M."/>
            <person name="Hazen T.C."/>
            <person name="Woyke T.J."/>
        </authorList>
    </citation>
    <scope>NUCLEOTIDE SEQUENCE [LARGE SCALE GENOMIC DNA]</scope>
    <source>
        <strain evidence="2 3">JJ</strain>
    </source>
</reference>
<dbReference type="SUPFAM" id="SSF159501">
    <property type="entry name" value="EreA/ChaN-like"/>
    <property type="match status" value="1"/>
</dbReference>
<dbReference type="Proteomes" id="UP000006250">
    <property type="component" value="Unassembled WGS sequence"/>
</dbReference>
<evidence type="ECO:0000313" key="2">
    <source>
        <dbReference type="EMBL" id="EFL51921.1"/>
    </source>
</evidence>
<sequence>MTFNSNGMLRITTLTAINFRKGRTREGRTLLKGFPLSHLPVFFLFSSLLLAGCAGKNVPVPMAPGHVAPETLVGALGAPLSPREFTATFLSADYILAGEEHPNPCDHLAQAELIRRLVAAGVRPAIGLEMLPVETQPVLDAFSAGKLAVADLPRALDWKKTWGYDFALYEPIFAAARQYRLPVFALNAPRGLARKVGQKGLDNLTPSERAALPGTIVPPDPAQVQELRAVYDEHAARLEKMIKAGKKKTDGRDRFADFITVQSLWDTQMASRALYAHAASKRPVVIIAGGGHVERGWGIARRLAELDPGATIATVMPWRGGEKPEADLAQTFFSCPAVHRSRLGMTLSREEPAAGEKPAPLLVTAIAPGSPAAKAGLLPGDAVTAAGGHEATALSVLHTAAMEAIAAGKPLTLTVSRAGETIDIAIPLKMPAAAKK</sequence>
<dbReference type="CDD" id="cd14727">
    <property type="entry name" value="ChanN-like"/>
    <property type="match status" value="1"/>
</dbReference>
<accession>E1JV07</accession>
<dbReference type="EMBL" id="AECZ01000007">
    <property type="protein sequence ID" value="EFL51921.1"/>
    <property type="molecule type" value="Genomic_DNA"/>
</dbReference>
<dbReference type="STRING" id="596151.DesfrDRAFT_1456"/>
<gene>
    <name evidence="2" type="ORF">DesfrDRAFT_1456</name>
</gene>
<dbReference type="InterPro" id="IPR007314">
    <property type="entry name" value="Cofac_haem-bd_dom"/>
</dbReference>
<dbReference type="PROSITE" id="PS50106">
    <property type="entry name" value="PDZ"/>
    <property type="match status" value="1"/>
</dbReference>
<dbReference type="InterPro" id="IPR036034">
    <property type="entry name" value="PDZ_sf"/>
</dbReference>
<comment type="caution">
    <text evidence="2">The sequence shown here is derived from an EMBL/GenBank/DDBJ whole genome shotgun (WGS) entry which is preliminary data.</text>
</comment>
<dbReference type="Pfam" id="PF04187">
    <property type="entry name" value="Cofac_haem_bdg"/>
    <property type="match status" value="1"/>
</dbReference>
<dbReference type="AlphaFoldDB" id="E1JV07"/>
<dbReference type="InterPro" id="IPR001478">
    <property type="entry name" value="PDZ"/>
</dbReference>
<name>E1JV07_SOLFR</name>
<dbReference type="Gene3D" id="2.30.42.10">
    <property type="match status" value="1"/>
</dbReference>
<organism evidence="2 3">
    <name type="scientific">Solidesulfovibrio fructosivorans JJ]</name>
    <dbReference type="NCBI Taxonomy" id="596151"/>
    <lineage>
        <taxon>Bacteria</taxon>
        <taxon>Pseudomonadati</taxon>
        <taxon>Thermodesulfobacteriota</taxon>
        <taxon>Desulfovibrionia</taxon>
        <taxon>Desulfovibrionales</taxon>
        <taxon>Desulfovibrionaceae</taxon>
        <taxon>Solidesulfovibrio</taxon>
    </lineage>
</organism>
<evidence type="ECO:0000259" key="1">
    <source>
        <dbReference type="PROSITE" id="PS50106"/>
    </source>
</evidence>
<dbReference type="eggNOG" id="COG0265">
    <property type="taxonomic scope" value="Bacteria"/>
</dbReference>
<protein>
    <recommendedName>
        <fullName evidence="1">PDZ domain-containing protein</fullName>
    </recommendedName>
</protein>
<dbReference type="SMART" id="SM00228">
    <property type="entry name" value="PDZ"/>
    <property type="match status" value="1"/>
</dbReference>
<dbReference type="Gene3D" id="3.40.50.11550">
    <property type="match status" value="2"/>
</dbReference>
<proteinExistence type="predicted"/>
<keyword evidence="3" id="KW-1185">Reference proteome</keyword>
<feature type="domain" description="PDZ" evidence="1">
    <location>
        <begin position="340"/>
        <end position="419"/>
    </location>
</feature>
<dbReference type="SUPFAM" id="SSF50156">
    <property type="entry name" value="PDZ domain-like"/>
    <property type="match status" value="1"/>
</dbReference>
<dbReference type="Pfam" id="PF13180">
    <property type="entry name" value="PDZ_2"/>
    <property type="match status" value="1"/>
</dbReference>
<evidence type="ECO:0000313" key="3">
    <source>
        <dbReference type="Proteomes" id="UP000006250"/>
    </source>
</evidence>
<dbReference type="eggNOG" id="COG3016">
    <property type="taxonomic scope" value="Bacteria"/>
</dbReference>